<evidence type="ECO:0000313" key="1">
    <source>
        <dbReference type="EMBL" id="RHY02087.1"/>
    </source>
</evidence>
<dbReference type="EMBL" id="QUSZ01007606">
    <property type="protein sequence ID" value="RHY02087.1"/>
    <property type="molecule type" value="Genomic_DNA"/>
</dbReference>
<organism evidence="1 2">
    <name type="scientific">Aphanomyces astaci</name>
    <name type="common">Crayfish plague agent</name>
    <dbReference type="NCBI Taxonomy" id="112090"/>
    <lineage>
        <taxon>Eukaryota</taxon>
        <taxon>Sar</taxon>
        <taxon>Stramenopiles</taxon>
        <taxon>Oomycota</taxon>
        <taxon>Saprolegniomycetes</taxon>
        <taxon>Saprolegniales</taxon>
        <taxon>Verrucalvaceae</taxon>
        <taxon>Aphanomyces</taxon>
    </lineage>
</organism>
<reference evidence="1 2" key="1">
    <citation type="submission" date="2018-08" db="EMBL/GenBank/DDBJ databases">
        <title>Aphanomyces genome sequencing and annotation.</title>
        <authorList>
            <person name="Minardi D."/>
            <person name="Oidtmann B."/>
            <person name="Van Der Giezen M."/>
            <person name="Studholme D.J."/>
        </authorList>
    </citation>
    <scope>NUCLEOTIDE SEQUENCE [LARGE SCALE GENOMIC DNA]</scope>
    <source>
        <strain evidence="1 2">Kv</strain>
    </source>
</reference>
<protein>
    <submittedName>
        <fullName evidence="1">Uncharacterized protein</fullName>
    </submittedName>
</protein>
<sequence>MTDAPHHVGSRLNGVFVEQGEGNTLFPPVKLPAPVKLSDSDMYLVHKMRVVSDRMNHLYPVAKTADSDLEVVHVTVPEVFFVPFSFQTMLKRLRVP</sequence>
<gene>
    <name evidence="1" type="ORF">DYB36_002165</name>
</gene>
<accession>A0A397A8W9</accession>
<name>A0A397A8W9_APHAT</name>
<comment type="caution">
    <text evidence="1">The sequence shown here is derived from an EMBL/GenBank/DDBJ whole genome shotgun (WGS) entry which is preliminary data.</text>
</comment>
<evidence type="ECO:0000313" key="2">
    <source>
        <dbReference type="Proteomes" id="UP000265427"/>
    </source>
</evidence>
<dbReference type="Proteomes" id="UP000265427">
    <property type="component" value="Unassembled WGS sequence"/>
</dbReference>
<dbReference type="VEuPathDB" id="FungiDB:H257_14086"/>
<dbReference type="AlphaFoldDB" id="A0A397A8W9"/>
<proteinExistence type="predicted"/>